<dbReference type="Proteomes" id="UP000240325">
    <property type="component" value="Segment"/>
</dbReference>
<gene>
    <name evidence="2" type="ORF">BMW23_0482</name>
</gene>
<sequence>MILKKGKDYTPSLDNEQYEKFFNFYINTFSQYYFNPNGKDKLICSERIDQIMKLNLKNTLTNFDNNIIYSHEKYINRFIKCYLNNVFKNKLEYNRQIKKASTYEMIKRHNNTDLCGNKIVNIMDFYLDFFKMQKKCNIEYDDRVLKQFNTYLGEKIQKKYIIRSANNFFKEDLDKIKTFEENLSEYKKHIKKILIENEPINENDPQFIKDIITIKNSIIPTIVKSYKDDLKKNPYNFIGGMIYINNYLEKIQSKTFNVFPTRKNFIPRNIIIDATSMNVAFCKGSFKNITNNKLEIYKTIFSFPDNYYKLNGYVFSGTIHTDGVSISLIFETDEKYKESLRVKKIKNDAKNIELQNKKNAEDKLYKEYNIVEIQNFIKNNEKILKNLKEKKDEDEIFKVSSSINKGKKMLEEINIEIKKRMNKYINDTRKEKEEKNLNKEEKKDKKKEEDKKEYVKKIKKLKEESEGDELRKINRKGKEFYYLDDLTEEELKRVEKSKKMYIDQGKINLIYVLIEKDGKDVFIKYSGKERAFNLKTKEHIKNMKKMYLNYGITKEQQESIEINKKSSNAETIKSNMEQINKTFIATYEKYLNEKLRKEKLEIYIDKQKAEKSLINKIVKQLGLKNIDELKEYTIIIGDWKGNNNLKNSKSTLGIGMKRLLKKYVKEMYLIDEYNTSKICNMLHEEEVKTEEKIMELKSISKKGELTVISKRMHEILTFKMDKKIQLKMQKQRILCKKNFIYDDKKNEVKKFLHNNKNEEKVIKEGKKVIQINRYIQRDKNAVLNFRIILSHYISNNRERPKAFVRSENESKNKKSTCLGGKPKIATVVKKASVAV</sequence>
<evidence type="ECO:0000313" key="2">
    <source>
        <dbReference type="EMBL" id="ATZ80532.1"/>
    </source>
</evidence>
<proteinExistence type="predicted"/>
<name>A0A2H4UUC5_9VIRU</name>
<organism evidence="2">
    <name type="scientific">Bodo saltans virus</name>
    <dbReference type="NCBI Taxonomy" id="2024608"/>
    <lineage>
        <taxon>Viruses</taxon>
        <taxon>Varidnaviria</taxon>
        <taxon>Bamfordvirae</taxon>
        <taxon>Nucleocytoviricota</taxon>
        <taxon>Megaviricetes</taxon>
        <taxon>Imitervirales</taxon>
        <taxon>Mimiviridae</taxon>
        <taxon>Klosneuvirinae</taxon>
        <taxon>Theiavirus</taxon>
        <taxon>Theiavirus salishense</taxon>
    </lineage>
</organism>
<evidence type="ECO:0000256" key="1">
    <source>
        <dbReference type="SAM" id="MobiDB-lite"/>
    </source>
</evidence>
<keyword evidence="3" id="KW-1185">Reference proteome</keyword>
<accession>A0A2H4UUC5</accession>
<protein>
    <submittedName>
        <fullName evidence="2">RecF domain containing protein</fullName>
    </submittedName>
</protein>
<dbReference type="EMBL" id="MF782455">
    <property type="protein sequence ID" value="ATZ80532.1"/>
    <property type="molecule type" value="Genomic_DNA"/>
</dbReference>
<reference evidence="2" key="1">
    <citation type="journal article" date="2017" name="Elife">
        <title>The kinetoplastid-infecting Bodo saltans virus (BsV), a window into the most abundant giant viruses in the sea.</title>
        <authorList>
            <person name="Deeg C.M."/>
            <person name="Chow C.-E.T."/>
            <person name="Suttle C.A."/>
        </authorList>
    </citation>
    <scope>NUCLEOTIDE SEQUENCE</scope>
    <source>
        <strain evidence="2">NG1</strain>
    </source>
</reference>
<feature type="region of interest" description="Disordered" evidence="1">
    <location>
        <begin position="429"/>
        <end position="448"/>
    </location>
</feature>
<evidence type="ECO:0000313" key="3">
    <source>
        <dbReference type="Proteomes" id="UP000240325"/>
    </source>
</evidence>